<dbReference type="InterPro" id="IPR036055">
    <property type="entry name" value="LDL_receptor-like_sf"/>
</dbReference>
<dbReference type="InterPro" id="IPR000998">
    <property type="entry name" value="MAM_dom"/>
</dbReference>
<dbReference type="SUPFAM" id="SSF49899">
    <property type="entry name" value="Concanavalin A-like lectins/glucanases"/>
    <property type="match status" value="6"/>
</dbReference>
<dbReference type="InterPro" id="IPR001373">
    <property type="entry name" value="Cullin_N"/>
</dbReference>
<feature type="domain" description="MAM" evidence="5">
    <location>
        <begin position="649"/>
        <end position="807"/>
    </location>
</feature>
<dbReference type="PROSITE" id="PS50069">
    <property type="entry name" value="CULLIN_2"/>
    <property type="match status" value="1"/>
</dbReference>
<dbReference type="PANTHER" id="PTHR23282">
    <property type="entry name" value="APICAL ENDOSOMAL GLYCOPROTEIN PRECURSOR"/>
    <property type="match status" value="1"/>
</dbReference>
<feature type="domain" description="MAM" evidence="5">
    <location>
        <begin position="809"/>
        <end position="981"/>
    </location>
</feature>
<dbReference type="GO" id="GO:0006511">
    <property type="term" value="P:ubiquitin-dependent protein catabolic process"/>
    <property type="evidence" value="ECO:0007669"/>
    <property type="project" value="InterPro"/>
</dbReference>
<dbReference type="PANTHER" id="PTHR23282:SF101">
    <property type="entry name" value="MAM DOMAIN-CONTAINING PROTEIN"/>
    <property type="match status" value="1"/>
</dbReference>
<dbReference type="SUPFAM" id="SSF75632">
    <property type="entry name" value="Cullin homology domain"/>
    <property type="match status" value="1"/>
</dbReference>
<dbReference type="InterPro" id="IPR051560">
    <property type="entry name" value="MAM_domain-containing"/>
</dbReference>
<comment type="caution">
    <text evidence="7">The sequence shown here is derived from an EMBL/GenBank/DDBJ whole genome shotgun (WGS) entry which is preliminary data.</text>
</comment>
<feature type="domain" description="MAM" evidence="5">
    <location>
        <begin position="999"/>
        <end position="1160"/>
    </location>
</feature>
<gene>
    <name evidence="7" type="ORF">RDWZM_006375</name>
</gene>
<dbReference type="InterPro" id="IPR002172">
    <property type="entry name" value="LDrepeatLR_classA_rpt"/>
</dbReference>
<dbReference type="SMART" id="SM00137">
    <property type="entry name" value="MAM"/>
    <property type="match status" value="3"/>
</dbReference>
<feature type="domain" description="MAM" evidence="5">
    <location>
        <begin position="1308"/>
        <end position="1482"/>
    </location>
</feature>
<dbReference type="SMART" id="SM00182">
    <property type="entry name" value="CULLIN"/>
    <property type="match status" value="1"/>
</dbReference>
<dbReference type="CDD" id="cd00112">
    <property type="entry name" value="LDLa"/>
    <property type="match status" value="2"/>
</dbReference>
<evidence type="ECO:0000313" key="8">
    <source>
        <dbReference type="Proteomes" id="UP001142055"/>
    </source>
</evidence>
<dbReference type="InterPro" id="IPR013320">
    <property type="entry name" value="ConA-like_dom_sf"/>
</dbReference>
<organism evidence="7 8">
    <name type="scientific">Blomia tropicalis</name>
    <name type="common">Mite</name>
    <dbReference type="NCBI Taxonomy" id="40697"/>
    <lineage>
        <taxon>Eukaryota</taxon>
        <taxon>Metazoa</taxon>
        <taxon>Ecdysozoa</taxon>
        <taxon>Arthropoda</taxon>
        <taxon>Chelicerata</taxon>
        <taxon>Arachnida</taxon>
        <taxon>Acari</taxon>
        <taxon>Acariformes</taxon>
        <taxon>Sarcoptiformes</taxon>
        <taxon>Astigmata</taxon>
        <taxon>Glycyphagoidea</taxon>
        <taxon>Echimyopodidae</taxon>
        <taxon>Blomia</taxon>
    </lineage>
</organism>
<evidence type="ECO:0000256" key="2">
    <source>
        <dbReference type="PROSITE-ProRule" id="PRU00124"/>
    </source>
</evidence>
<dbReference type="Gene3D" id="4.10.400.10">
    <property type="entry name" value="Low-density Lipoprotein Receptor"/>
    <property type="match status" value="1"/>
</dbReference>
<comment type="similarity">
    <text evidence="3 4">Belongs to the cullin family.</text>
</comment>
<feature type="domain" description="MAM" evidence="5">
    <location>
        <begin position="482"/>
        <end position="647"/>
    </location>
</feature>
<evidence type="ECO:0000259" key="5">
    <source>
        <dbReference type="PROSITE" id="PS50060"/>
    </source>
</evidence>
<dbReference type="SMART" id="SM00192">
    <property type="entry name" value="LDLa"/>
    <property type="match status" value="2"/>
</dbReference>
<reference evidence="7" key="1">
    <citation type="submission" date="2022-12" db="EMBL/GenBank/DDBJ databases">
        <title>Genome assemblies of Blomia tropicalis.</title>
        <authorList>
            <person name="Cui Y."/>
        </authorList>
    </citation>
    <scope>NUCLEOTIDE SEQUENCE</scope>
    <source>
        <tissue evidence="7">Adult mites</tissue>
    </source>
</reference>
<protein>
    <submittedName>
        <fullName evidence="7">Uncharacterized protein</fullName>
    </submittedName>
</protein>
<dbReference type="EMBL" id="JAPWDV010000002">
    <property type="protein sequence ID" value="KAJ6220563.1"/>
    <property type="molecule type" value="Genomic_DNA"/>
</dbReference>
<feature type="disulfide bond" evidence="2">
    <location>
        <begin position="1501"/>
        <end position="1516"/>
    </location>
</feature>
<evidence type="ECO:0000256" key="1">
    <source>
        <dbReference type="ARBA" id="ARBA00023157"/>
    </source>
</evidence>
<dbReference type="PROSITE" id="PS50060">
    <property type="entry name" value="MAM_2"/>
    <property type="match status" value="6"/>
</dbReference>
<evidence type="ECO:0000259" key="6">
    <source>
        <dbReference type="PROSITE" id="PS50069"/>
    </source>
</evidence>
<comment type="caution">
    <text evidence="2">Lacks conserved residue(s) required for the propagation of feature annotation.</text>
</comment>
<dbReference type="Pfam" id="PF00629">
    <property type="entry name" value="MAM"/>
    <property type="match status" value="6"/>
</dbReference>
<feature type="domain" description="Cullin family profile" evidence="6">
    <location>
        <begin position="97"/>
        <end position="364"/>
    </location>
</feature>
<keyword evidence="8" id="KW-1185">Reference proteome</keyword>
<accession>A0A9Q0M611</accession>
<dbReference type="SUPFAM" id="SSF57424">
    <property type="entry name" value="LDL receptor-like module"/>
    <property type="match status" value="1"/>
</dbReference>
<dbReference type="PROSITE" id="PS50068">
    <property type="entry name" value="LDLRA_2"/>
    <property type="match status" value="2"/>
</dbReference>
<dbReference type="Gene3D" id="1.20.1310.10">
    <property type="entry name" value="Cullin Repeats"/>
    <property type="match status" value="1"/>
</dbReference>
<evidence type="ECO:0000256" key="4">
    <source>
        <dbReference type="RuleBase" id="RU003829"/>
    </source>
</evidence>
<dbReference type="GO" id="GO:0016020">
    <property type="term" value="C:membrane"/>
    <property type="evidence" value="ECO:0007669"/>
    <property type="project" value="InterPro"/>
</dbReference>
<sequence>MSILQSIMNSNPFQPFPFEKYYDELNRKLSTQDERQMFEEILNFVQQSGSRIVTKDGSYQFNKLIVNLEQYLYSIQRLDAVCDRLRRRVDWTLYNNKSKRYPENIFDIIGYKAIYEMFRLNSEFIITTFKLELKQSIRLFEYLEDKHQFEQQYRAYLSRRLLSPNPIWTEKERYVTFQLALQHDTQYANHLDSMINDILVHSTQLSNKFRATQQLAKTINNQPDMNLRINILNTLFWGRIGDAQCKNCYYQLIKHIPDEVIQTMETFTRFYKLLHKQQVIFYCVKQCWAVVEFEQNICSSNSSKKGQNKPKLLVSSLQLMIMEYIEKSSSIQNQKPMSYQQIRNQFNRTQFTDHELNRSLRLLIHYGLLQLSTPLSTTKTTTKVSKQLHFTPDNLFVYTPQSLRCIGEQSESSTFDSTLNITTMRTGSSIEAFGSKQSSNTKDDDRGANFEMNSQVDGKMLTDVQLEQTQRFAVEAAIVHDIECGFEISRCGWTDPNKNTWILTNSTKIDPGHDHTCTSSARGGHFTPHYCQWLSTVSDYTGSQEFVLYSPKVGLSKSPRCLSFWYRFFDLSLGSFEMFINQNTNLFNATKYWEKRTPQSSNWQHAFVTIPPQLQSYYVLFRAKLNAKFHDAVSLDDIEMTSGRCPEIASCDFEYDDCSWQTNGMVKENGTDYVDIDHTWGTKEGHYLVNAGPGNHTLIAGAGNLTSQYADKVTSFCLKFYYFITFIDDDYSDSISYIQVQSSYYNTIIKVQDAAGDGRIDDWYPFYSTISYYVASYNKTVTITVYTKSGTKIAIDDIHVQGEHCEIVGECNFENDMCGWENTYKMKEINWIRNQAGNQGSLKYSPRDDTTTHSPEGWYLMVPAEYLRSMKYFITPTLTSPPLSSSYYNCFSFNYYAIGTNSITPVLSVTFIDLTRNHKTIETVNVNTSTFEYWAPFRYKMPKMPKRYAIRIKVIYSTGVASLRSDIAIDDIKISKSDCTDWRPSRPSTTPIPKSEKRWNCDFEISSNCNQWTWDSNWSKTSFREVESDVNAPRSDKTYKTADGHYLLWLPPNSTASNQTIISEIKSSIITTKLHCFSFWYFDSSEILFQIDIFMKTKNLNVNIRSVQPNFDTRSWKFVEVDVEPYYNNTYISLRVVVNSNQRGVLAIDNIDLRPMACSHLFDYVYTFDSLDTLELSRITPLNGYTGVLHYPYMTSYPSAPKSDHTTGKGSYFLFMNKVNDMNTTYQDELVINNILKWVFECMMRKKVDAFVLLINHSEMLRLNLAQVSYKAYYDHKVTFLLRKQFDLKSYIAIDDLSVSFRACEKPVECDFDDDLCSYTMELNNTDFRFGRFVGPPHDAKWPGPPYDHTKRGFGGGYLYLTGYPSNVDTLRSSVLQTPIQQLYYTSTDYCLSFWTYMSQPDAKLEIAIELAGGSIYKDLFKIIGKFTNLTETKWTRKFVNISSKDIYGIKEISIHLSGTIRMANTILAIDDIELSHDSCKNAIQFRCDNGNKLINTEQVCNFYKDCADGTDELNCGTCDFESGECGWISGDDDEFGPGTWNLAKAGVLNGPSTDGNGNSNGHYLMILKKKTTLDNIQFQNCSIPPPLDASASCPSNAPILCQTTRVCIEKSDMCDFEDNCGDNWDERYSECVPGPKSVKSCAFQKTLEDCGFSTESKPNIAKFNWYLTGSTVSNPMYYSGPASDHTTFFYYNNGNTSLTPYNELRVWVQYADGSYSDSGRLFTSNQYLASWLKAKVRWSSSSPFRYVFEAELQDIRASISLDDVSFYGSCWRSDAKRTNGYILALVAGGGFIAYRRYQSGQLQLPFLDRFLNPIPASTTTTLPTSAANDDHPIAFQNDNHVG</sequence>
<dbReference type="GO" id="GO:0031625">
    <property type="term" value="F:ubiquitin protein ligase binding"/>
    <property type="evidence" value="ECO:0007669"/>
    <property type="project" value="InterPro"/>
</dbReference>
<dbReference type="Pfam" id="PF00888">
    <property type="entry name" value="Cullin"/>
    <property type="match status" value="1"/>
</dbReference>
<dbReference type="Proteomes" id="UP001142055">
    <property type="component" value="Chromosome 2"/>
</dbReference>
<name>A0A9Q0M611_BLOTA</name>
<dbReference type="Gene3D" id="3.30.230.130">
    <property type="entry name" value="Cullin, Chain C, Domain 2"/>
    <property type="match status" value="1"/>
</dbReference>
<proteinExistence type="inferred from homology"/>
<dbReference type="CDD" id="cd06263">
    <property type="entry name" value="MAM"/>
    <property type="match status" value="1"/>
</dbReference>
<dbReference type="Gene3D" id="2.60.120.200">
    <property type="match status" value="7"/>
</dbReference>
<keyword evidence="1 2" id="KW-1015">Disulfide bond</keyword>
<evidence type="ECO:0000313" key="7">
    <source>
        <dbReference type="EMBL" id="KAJ6220563.1"/>
    </source>
</evidence>
<dbReference type="InterPro" id="IPR036317">
    <property type="entry name" value="Cullin_homology_sf"/>
</dbReference>
<feature type="domain" description="MAM" evidence="5">
    <location>
        <begin position="1517"/>
        <end position="1773"/>
    </location>
</feature>
<evidence type="ECO:0000256" key="3">
    <source>
        <dbReference type="PROSITE-ProRule" id="PRU00330"/>
    </source>
</evidence>
<dbReference type="InterPro" id="IPR016158">
    <property type="entry name" value="Cullin_homology"/>
</dbReference>